<comment type="caution">
    <text evidence="3">The sequence shown here is derived from an EMBL/GenBank/DDBJ whole genome shotgun (WGS) entry which is preliminary data.</text>
</comment>
<feature type="coiled-coil region" evidence="1">
    <location>
        <begin position="96"/>
        <end position="126"/>
    </location>
</feature>
<keyword evidence="1" id="KW-0175">Coiled coil</keyword>
<protein>
    <submittedName>
        <fullName evidence="3">Uncharacterized protein</fullName>
    </submittedName>
</protein>
<gene>
    <name evidence="3" type="ORF">PG996_013748</name>
</gene>
<evidence type="ECO:0000256" key="2">
    <source>
        <dbReference type="SAM" id="MobiDB-lite"/>
    </source>
</evidence>
<keyword evidence="4" id="KW-1185">Reference proteome</keyword>
<name>A0ABR1TGC6_9PEZI</name>
<feature type="region of interest" description="Disordered" evidence="2">
    <location>
        <begin position="289"/>
        <end position="328"/>
    </location>
</feature>
<accession>A0ABR1TGC6</accession>
<dbReference type="EMBL" id="JAQQWM010000009">
    <property type="protein sequence ID" value="KAK8045684.1"/>
    <property type="molecule type" value="Genomic_DNA"/>
</dbReference>
<dbReference type="Proteomes" id="UP001446871">
    <property type="component" value="Unassembled WGS sequence"/>
</dbReference>
<organism evidence="3 4">
    <name type="scientific">Apiospora saccharicola</name>
    <dbReference type="NCBI Taxonomy" id="335842"/>
    <lineage>
        <taxon>Eukaryota</taxon>
        <taxon>Fungi</taxon>
        <taxon>Dikarya</taxon>
        <taxon>Ascomycota</taxon>
        <taxon>Pezizomycotina</taxon>
        <taxon>Sordariomycetes</taxon>
        <taxon>Xylariomycetidae</taxon>
        <taxon>Amphisphaeriales</taxon>
        <taxon>Apiosporaceae</taxon>
        <taxon>Apiospora</taxon>
    </lineage>
</organism>
<feature type="compositionally biased region" description="Low complexity" evidence="2">
    <location>
        <begin position="291"/>
        <end position="320"/>
    </location>
</feature>
<proteinExistence type="predicted"/>
<sequence length="461" mass="51220">MSELLQTLAEEAKVLLERFSLLNSDDRSTTTLNSLSKVVDQLGELKDKWALQLDEGLRRPAEDKTAAQTTIDQQAIDTQLAQDALARDQASFDGKKQRFAEEMAQLKADQQELNEARAQLHAYMEQWAMQFKALQKEVLDKVEQIGINSKTLLHEAVANSLQDTTQKLLIEIQGSGEALVLVTKEAIANSMDTMMRKADARYSDMAPLAGALGEHSQHVQRAAANVQQRQRLDGSIETENAHHIDQLTRFVKEKDALLEEKKAELVNVYMQVEELKRVNDDLLQRLQSQASKGSGVPTPGPSKPSSSAPQSTAAAAAGASRPRKRRRVANAGTVPVDGDGFQWNALMNNLNFQVDRLRPLDIAALETTQAHIFQAVVATLARPEAQRNLSRYFRVQHAPIWYCFEQLAARGPTFWSAMVQEPKDGGLPKCKAHPDGPCLQMRRTTEPELRKGGGTIVWRGD</sequence>
<evidence type="ECO:0000256" key="1">
    <source>
        <dbReference type="SAM" id="Coils"/>
    </source>
</evidence>
<evidence type="ECO:0000313" key="4">
    <source>
        <dbReference type="Proteomes" id="UP001446871"/>
    </source>
</evidence>
<reference evidence="3 4" key="1">
    <citation type="submission" date="2023-01" db="EMBL/GenBank/DDBJ databases">
        <title>Analysis of 21 Apiospora genomes using comparative genomics revels a genus with tremendous synthesis potential of carbohydrate active enzymes and secondary metabolites.</title>
        <authorList>
            <person name="Sorensen T."/>
        </authorList>
    </citation>
    <scope>NUCLEOTIDE SEQUENCE [LARGE SCALE GENOMIC DNA]</scope>
    <source>
        <strain evidence="3 4">CBS 83171</strain>
    </source>
</reference>
<evidence type="ECO:0000313" key="3">
    <source>
        <dbReference type="EMBL" id="KAK8045684.1"/>
    </source>
</evidence>